<dbReference type="Proteomes" id="UP000447355">
    <property type="component" value="Unassembled WGS sequence"/>
</dbReference>
<organism evidence="1 2">
    <name type="scientific">Duganella vulcania</name>
    <dbReference type="NCBI Taxonomy" id="2692166"/>
    <lineage>
        <taxon>Bacteria</taxon>
        <taxon>Pseudomonadati</taxon>
        <taxon>Pseudomonadota</taxon>
        <taxon>Betaproteobacteria</taxon>
        <taxon>Burkholderiales</taxon>
        <taxon>Oxalobacteraceae</taxon>
        <taxon>Telluria group</taxon>
        <taxon>Duganella</taxon>
    </lineage>
</organism>
<proteinExistence type="predicted"/>
<name>A0A845GCV7_9BURK</name>
<reference evidence="1" key="1">
    <citation type="submission" date="2019-12" db="EMBL/GenBank/DDBJ databases">
        <title>Novel species isolated from a subtropical stream in China.</title>
        <authorList>
            <person name="Lu H."/>
        </authorList>
    </citation>
    <scope>NUCLEOTIDE SEQUENCE [LARGE SCALE GENOMIC DNA]</scope>
    <source>
        <strain evidence="1">FT81W</strain>
    </source>
</reference>
<evidence type="ECO:0000313" key="1">
    <source>
        <dbReference type="EMBL" id="MYM92453.1"/>
    </source>
</evidence>
<evidence type="ECO:0000313" key="2">
    <source>
        <dbReference type="Proteomes" id="UP000447355"/>
    </source>
</evidence>
<gene>
    <name evidence="1" type="ORF">GTP90_01100</name>
</gene>
<sequence>MAYVSPHQRQKTMLAKLVWASIGAGVDVGFSDEDLIKAFDPATIRQVAASVRQAQAGAVAAPVQN</sequence>
<comment type="caution">
    <text evidence="1">The sequence shown here is derived from an EMBL/GenBank/DDBJ whole genome shotgun (WGS) entry which is preliminary data.</text>
</comment>
<accession>A0A845GCV7</accession>
<dbReference type="AlphaFoldDB" id="A0A845GCV7"/>
<dbReference type="EMBL" id="WWCX01000001">
    <property type="protein sequence ID" value="MYM92453.1"/>
    <property type="molecule type" value="Genomic_DNA"/>
</dbReference>
<dbReference type="RefSeq" id="WP_161081721.1">
    <property type="nucleotide sequence ID" value="NZ_WWCX01000001.1"/>
</dbReference>
<protein>
    <submittedName>
        <fullName evidence="1">Uncharacterized protein</fullName>
    </submittedName>
</protein>